<organism evidence="1 2">
    <name type="scientific">Candidatus Daviesbacteria bacterium RIFCSPHIGHO2_12_FULL_43_11</name>
    <dbReference type="NCBI Taxonomy" id="1797780"/>
    <lineage>
        <taxon>Bacteria</taxon>
        <taxon>Candidatus Daviesiibacteriota</taxon>
    </lineage>
</organism>
<dbReference type="EMBL" id="MFDH01000019">
    <property type="protein sequence ID" value="OGE35683.1"/>
    <property type="molecule type" value="Genomic_DNA"/>
</dbReference>
<name>A0A1F5K3W6_9BACT</name>
<dbReference type="AlphaFoldDB" id="A0A1F5K3W6"/>
<comment type="caution">
    <text evidence="1">The sequence shown here is derived from an EMBL/GenBank/DDBJ whole genome shotgun (WGS) entry which is preliminary data.</text>
</comment>
<gene>
    <name evidence="1" type="ORF">A3E45_05270</name>
</gene>
<dbReference type="STRING" id="1797780.A3E45_05270"/>
<evidence type="ECO:0000313" key="2">
    <source>
        <dbReference type="Proteomes" id="UP000176405"/>
    </source>
</evidence>
<proteinExistence type="predicted"/>
<dbReference type="Proteomes" id="UP000176405">
    <property type="component" value="Unassembled WGS sequence"/>
</dbReference>
<reference evidence="1 2" key="1">
    <citation type="journal article" date="2016" name="Nat. Commun.">
        <title>Thousands of microbial genomes shed light on interconnected biogeochemical processes in an aquifer system.</title>
        <authorList>
            <person name="Anantharaman K."/>
            <person name="Brown C.T."/>
            <person name="Hug L.A."/>
            <person name="Sharon I."/>
            <person name="Castelle C.J."/>
            <person name="Probst A.J."/>
            <person name="Thomas B.C."/>
            <person name="Singh A."/>
            <person name="Wilkins M.J."/>
            <person name="Karaoz U."/>
            <person name="Brodie E.L."/>
            <person name="Williams K.H."/>
            <person name="Hubbard S.S."/>
            <person name="Banfield J.F."/>
        </authorList>
    </citation>
    <scope>NUCLEOTIDE SEQUENCE [LARGE SCALE GENOMIC DNA]</scope>
</reference>
<evidence type="ECO:0000313" key="1">
    <source>
        <dbReference type="EMBL" id="OGE35683.1"/>
    </source>
</evidence>
<sequence length="114" mass="13351">MLFGSLTCFVHLELDEIICYFETNMLTISDIQKLTKFFATKQDIEKLPTKNDFDQLKESVLDRMDAVFGEVKVMREEQSLHFQQHDDNNLFNKAIDKRVSKIESVPVIAHEIKK</sequence>
<protein>
    <submittedName>
        <fullName evidence="1">Uncharacterized protein</fullName>
    </submittedName>
</protein>
<accession>A0A1F5K3W6</accession>